<keyword evidence="2" id="KW-1185">Reference proteome</keyword>
<name>A0ABT6ML61_9NOCA</name>
<protein>
    <submittedName>
        <fullName evidence="1">Uncharacterized protein</fullName>
    </submittedName>
</protein>
<evidence type="ECO:0000313" key="2">
    <source>
        <dbReference type="Proteomes" id="UP001160334"/>
    </source>
</evidence>
<comment type="caution">
    <text evidence="1">The sequence shown here is derived from an EMBL/GenBank/DDBJ whole genome shotgun (WGS) entry which is preliminary data.</text>
</comment>
<dbReference type="EMBL" id="JARXVC010000036">
    <property type="protein sequence ID" value="MDH6285063.1"/>
    <property type="molecule type" value="Genomic_DNA"/>
</dbReference>
<organism evidence="1 2">
    <name type="scientific">Prescottella agglutinans</name>
    <dbReference type="NCBI Taxonomy" id="1644129"/>
    <lineage>
        <taxon>Bacteria</taxon>
        <taxon>Bacillati</taxon>
        <taxon>Actinomycetota</taxon>
        <taxon>Actinomycetes</taxon>
        <taxon>Mycobacteriales</taxon>
        <taxon>Nocardiaceae</taxon>
        <taxon>Prescottella</taxon>
    </lineage>
</organism>
<gene>
    <name evidence="1" type="ORF">M2280_006327</name>
</gene>
<evidence type="ECO:0000313" key="1">
    <source>
        <dbReference type="EMBL" id="MDH6285063.1"/>
    </source>
</evidence>
<sequence length="65" mass="6993">MDACVVTVKLEVVLTDGDVGKIEIDDCDAVVVHLEGSQVDRIGEEGIVENPTKFLARNRVATPRG</sequence>
<proteinExistence type="predicted"/>
<accession>A0ABT6ML61</accession>
<dbReference type="Proteomes" id="UP001160334">
    <property type="component" value="Unassembled WGS sequence"/>
</dbReference>
<reference evidence="1 2" key="1">
    <citation type="submission" date="2023-04" db="EMBL/GenBank/DDBJ databases">
        <title>Forest soil microbial communities from Buena Vista Peninsula, Colon Province, Panama.</title>
        <authorList>
            <person name="Bouskill N."/>
        </authorList>
    </citation>
    <scope>NUCLEOTIDE SEQUENCE [LARGE SCALE GENOMIC DNA]</scope>
    <source>
        <strain evidence="1 2">CFH S0262</strain>
    </source>
</reference>